<feature type="region of interest" description="Disordered" evidence="8">
    <location>
        <begin position="254"/>
        <end position="275"/>
    </location>
</feature>
<evidence type="ECO:0000256" key="3">
    <source>
        <dbReference type="ARBA" id="ARBA00022741"/>
    </source>
</evidence>
<evidence type="ECO:0000256" key="8">
    <source>
        <dbReference type="SAM" id="MobiDB-lite"/>
    </source>
</evidence>
<dbReference type="OrthoDB" id="3349449at2759"/>
<feature type="region of interest" description="Disordered" evidence="8">
    <location>
        <begin position="679"/>
        <end position="767"/>
    </location>
</feature>
<dbReference type="InterPro" id="IPR000403">
    <property type="entry name" value="PI3/4_kinase_cat_dom"/>
</dbReference>
<dbReference type="GeneID" id="28977524"/>
<dbReference type="PROSITE" id="PS50290">
    <property type="entry name" value="PI3_4_KINASE_3"/>
    <property type="match status" value="1"/>
</dbReference>
<dbReference type="GO" id="GO:0004430">
    <property type="term" value="F:1-phosphatidylinositol 4-kinase activity"/>
    <property type="evidence" value="ECO:0007669"/>
    <property type="project" value="UniProtKB-UniRule"/>
</dbReference>
<feature type="region of interest" description="Disordered" evidence="8">
    <location>
        <begin position="515"/>
        <end position="543"/>
    </location>
</feature>
<keyword evidence="1 7" id="KW-1003">Cell membrane</keyword>
<dbReference type="Pfam" id="PF00454">
    <property type="entry name" value="PI3_PI4_kinase"/>
    <property type="match status" value="1"/>
</dbReference>
<name>A0A194S6L0_RHOGW</name>
<comment type="catalytic activity">
    <reaction evidence="7">
        <text>a 1,2-diacyl-sn-glycero-3-phospho-(1D-myo-inositol) + ATP = a 1,2-diacyl-sn-glycero-3-phospho-(1D-myo-inositol 4-phosphate) + ADP + H(+)</text>
        <dbReference type="Rhea" id="RHEA:19877"/>
        <dbReference type="ChEBI" id="CHEBI:15378"/>
        <dbReference type="ChEBI" id="CHEBI:30616"/>
        <dbReference type="ChEBI" id="CHEBI:57880"/>
        <dbReference type="ChEBI" id="CHEBI:58178"/>
        <dbReference type="ChEBI" id="CHEBI:456216"/>
        <dbReference type="EC" id="2.7.1.67"/>
    </reaction>
</comment>
<keyword evidence="5 7" id="KW-0067">ATP-binding</keyword>
<evidence type="ECO:0000313" key="10">
    <source>
        <dbReference type="EMBL" id="KPV75051.1"/>
    </source>
</evidence>
<feature type="compositionally biased region" description="Basic residues" evidence="8">
    <location>
        <begin position="680"/>
        <end position="689"/>
    </location>
</feature>
<dbReference type="EMBL" id="KQ474079">
    <property type="protein sequence ID" value="KPV75051.1"/>
    <property type="molecule type" value="Genomic_DNA"/>
</dbReference>
<dbReference type="GO" id="GO:0005886">
    <property type="term" value="C:plasma membrane"/>
    <property type="evidence" value="ECO:0007669"/>
    <property type="project" value="UniProtKB-SubCell"/>
</dbReference>
<comment type="similarity">
    <text evidence="7">Belongs to the PI3/PI4-kinase family.</text>
</comment>
<evidence type="ECO:0000256" key="4">
    <source>
        <dbReference type="ARBA" id="ARBA00022777"/>
    </source>
</evidence>
<dbReference type="EC" id="2.7.1.67" evidence="7"/>
<keyword evidence="11" id="KW-1185">Reference proteome</keyword>
<dbReference type="GO" id="GO:0046854">
    <property type="term" value="P:phosphatidylinositol phosphate biosynthetic process"/>
    <property type="evidence" value="ECO:0007669"/>
    <property type="project" value="UniProtKB-UniRule"/>
</dbReference>
<dbReference type="RefSeq" id="XP_018271100.1">
    <property type="nucleotide sequence ID" value="XM_018417076.1"/>
</dbReference>
<feature type="compositionally biased region" description="Basic and acidic residues" evidence="8">
    <location>
        <begin position="724"/>
        <end position="749"/>
    </location>
</feature>
<evidence type="ECO:0000259" key="9">
    <source>
        <dbReference type="PROSITE" id="PS50290"/>
    </source>
</evidence>
<dbReference type="Proteomes" id="UP000053890">
    <property type="component" value="Unassembled WGS sequence"/>
</dbReference>
<evidence type="ECO:0000256" key="5">
    <source>
        <dbReference type="ARBA" id="ARBA00022840"/>
    </source>
</evidence>
<evidence type="ECO:0000256" key="7">
    <source>
        <dbReference type="RuleBase" id="RU367084"/>
    </source>
</evidence>
<accession>A0A194S6L0</accession>
<evidence type="ECO:0000256" key="6">
    <source>
        <dbReference type="ARBA" id="ARBA00023136"/>
    </source>
</evidence>
<evidence type="ECO:0000256" key="1">
    <source>
        <dbReference type="ARBA" id="ARBA00022475"/>
    </source>
</evidence>
<dbReference type="AlphaFoldDB" id="A0A194S6L0"/>
<dbReference type="GO" id="GO:0005768">
    <property type="term" value="C:endosome"/>
    <property type="evidence" value="ECO:0007669"/>
    <property type="project" value="UniProtKB-UniRule"/>
</dbReference>
<feature type="region of interest" description="Disordered" evidence="8">
    <location>
        <begin position="299"/>
        <end position="333"/>
    </location>
</feature>
<proteinExistence type="inferred from homology"/>
<keyword evidence="6" id="KW-0472">Membrane</keyword>
<feature type="region of interest" description="Disordered" evidence="8">
    <location>
        <begin position="39"/>
        <end position="59"/>
    </location>
</feature>
<keyword evidence="4 7" id="KW-0418">Kinase</keyword>
<sequence length="827" mass="91337">MAEPEHPDGASSSCRRSSTTTAHIDALLEKWRAAVAARFASSATPRDDHEPPPPVLDKGACIPVYRSVFPERGDDEKVSTRGDVKTLDHKEPMSHDTFEGLVEQVRLAIEAGVQPRLNSKGSSGSYFARNVVGRTLGIFKPADEEPYGTLNPKLSKWIHRNFLSPVIPFGRACLLPGQSFISEAAASVVDEALATHIVPRTEVTELASPAFFYDWVDLERERRKGGKLRAKEGSFQVFLDSFVDASAFLARHPFPGRPVAPSSNEQSRSSQARRRHHRRGCCTTALLCLCGRTGAERDEVEPALEHEDEGQGPSATGEGPAEQPQPGRRMRVDAASASTAFEWTVEMVESFREELEKLVVLDFLIRNTDRGLDNFMLKPCTLACSPSAPPKPHLHLAAIDNSLAFPHKHPSGWRTYTYGWLYLPLSLIGEPWSAAARAHFFPLLADPEWWSALKVRLRREFCRDRAFSDEMWERQWSVVKGQGLLLVKSLRNEDEGPVELARRSKKLVVDEYRLVPSPVDPPAPSPNLRRLDSEPRLPAPSPVDAHEALERPALPERRSAPADAIPHVVLDDARPRAPAPSSATLHAPVVVRHARHRRSRSDMAPDSSASSFVAGRSLSASFDGAADSARFLRRPLDALAAPSGRRSSHDDAAAGAPDGEETGVAFLSRLDRVEATEARRLKRARRDRAARRALDDASNVDGAALSDGEGARGLGGRRPAAGLDRVRAADETRSERRPRASGKEADETTRLLGGTIDEEDEDEEGEDELNGRMIMSWFGGQGQQALRRDEEEQVGHAPAVSTRPLQWVVVERVEAVKETRRAWPWRW</sequence>
<comment type="cofactor">
    <cofactor evidence="7">
        <name>Mg(2+)</name>
        <dbReference type="ChEBI" id="CHEBI:18420"/>
    </cofactor>
    <cofactor evidence="7">
        <name>Mn(2+)</name>
        <dbReference type="ChEBI" id="CHEBI:29035"/>
    </cofactor>
</comment>
<dbReference type="OMA" id="WIHRNFL"/>
<comment type="subcellular location">
    <subcellularLocation>
        <location evidence="7">Cell membrane</location>
        <topology evidence="7">Peripheral membrane protein</topology>
    </subcellularLocation>
    <subcellularLocation>
        <location evidence="7">Vacuole membrane</location>
        <topology evidence="7">Peripheral membrane protein</topology>
    </subcellularLocation>
</comment>
<dbReference type="GO" id="GO:0007032">
    <property type="term" value="P:endosome organization"/>
    <property type="evidence" value="ECO:0007669"/>
    <property type="project" value="TreeGrafter"/>
</dbReference>
<feature type="region of interest" description="Disordered" evidence="8">
    <location>
        <begin position="593"/>
        <end position="612"/>
    </location>
</feature>
<keyword evidence="2 7" id="KW-0808">Transferase</keyword>
<dbReference type="GO" id="GO:0005524">
    <property type="term" value="F:ATP binding"/>
    <property type="evidence" value="ECO:0007669"/>
    <property type="project" value="UniProtKB-UniRule"/>
</dbReference>
<dbReference type="STRING" id="578459.A0A194S6L0"/>
<feature type="region of interest" description="Disordered" evidence="8">
    <location>
        <begin position="640"/>
        <end position="667"/>
    </location>
</feature>
<keyword evidence="3 7" id="KW-0547">Nucleotide-binding</keyword>
<dbReference type="PROSITE" id="PS00916">
    <property type="entry name" value="PI3_4_KINASE_2"/>
    <property type="match status" value="1"/>
</dbReference>
<evidence type="ECO:0000313" key="11">
    <source>
        <dbReference type="Proteomes" id="UP000053890"/>
    </source>
</evidence>
<protein>
    <recommendedName>
        <fullName evidence="7">Phosphatidylinositol 4-kinase</fullName>
        <ecNumber evidence="7">2.7.1.67</ecNumber>
    </recommendedName>
</protein>
<dbReference type="InterPro" id="IPR018936">
    <property type="entry name" value="PI3/4_kinase_CS"/>
</dbReference>
<organism evidence="10 11">
    <name type="scientific">Rhodotorula graminis (strain WP1)</name>
    <dbReference type="NCBI Taxonomy" id="578459"/>
    <lineage>
        <taxon>Eukaryota</taxon>
        <taxon>Fungi</taxon>
        <taxon>Dikarya</taxon>
        <taxon>Basidiomycota</taxon>
        <taxon>Pucciniomycotina</taxon>
        <taxon>Microbotryomycetes</taxon>
        <taxon>Sporidiobolales</taxon>
        <taxon>Sporidiobolaceae</taxon>
        <taxon>Rhodotorula</taxon>
    </lineage>
</organism>
<dbReference type="GO" id="GO:0000329">
    <property type="term" value="C:fungal-type vacuole membrane"/>
    <property type="evidence" value="ECO:0007669"/>
    <property type="project" value="TreeGrafter"/>
</dbReference>
<dbReference type="GO" id="GO:0007030">
    <property type="term" value="P:Golgi organization"/>
    <property type="evidence" value="ECO:0007669"/>
    <property type="project" value="TreeGrafter"/>
</dbReference>
<feature type="compositionally biased region" description="Acidic residues" evidence="8">
    <location>
        <begin position="299"/>
        <end position="310"/>
    </location>
</feature>
<dbReference type="GO" id="GO:0005802">
    <property type="term" value="C:trans-Golgi network"/>
    <property type="evidence" value="ECO:0007669"/>
    <property type="project" value="TreeGrafter"/>
</dbReference>
<reference evidence="10 11" key="1">
    <citation type="journal article" date="2015" name="Front. Microbiol.">
        <title>Genome sequence of the plant growth promoting endophytic yeast Rhodotorula graminis WP1.</title>
        <authorList>
            <person name="Firrincieli A."/>
            <person name="Otillar R."/>
            <person name="Salamov A."/>
            <person name="Schmutz J."/>
            <person name="Khan Z."/>
            <person name="Redman R.S."/>
            <person name="Fleck N.D."/>
            <person name="Lindquist E."/>
            <person name="Grigoriev I.V."/>
            <person name="Doty S.L."/>
        </authorList>
    </citation>
    <scope>NUCLEOTIDE SEQUENCE [LARGE SCALE GENOMIC DNA]</scope>
    <source>
        <strain evidence="10 11">WP1</strain>
    </source>
</reference>
<evidence type="ECO:0000256" key="2">
    <source>
        <dbReference type="ARBA" id="ARBA00022679"/>
    </source>
</evidence>
<feature type="compositionally biased region" description="Acidic residues" evidence="8">
    <location>
        <begin position="756"/>
        <end position="767"/>
    </location>
</feature>
<dbReference type="InterPro" id="IPR039756">
    <property type="entry name" value="Lsb6/PI4K2"/>
</dbReference>
<dbReference type="PANTHER" id="PTHR12865:SF1">
    <property type="entry name" value="PHOSPHATIDYLINOSITOL 4-KINASE TYPE 2"/>
    <property type="match status" value="1"/>
</dbReference>
<feature type="domain" description="PI3K/PI4K catalytic" evidence="9">
    <location>
        <begin position="112"/>
        <end position="516"/>
    </location>
</feature>
<dbReference type="PANTHER" id="PTHR12865">
    <property type="entry name" value="PHOSPHATIDYLINOSITOL 4-KINASE TYPE-II"/>
    <property type="match status" value="1"/>
</dbReference>
<gene>
    <name evidence="10" type="ORF">RHOBADRAFT_53950</name>
</gene>